<feature type="domain" description="OB" evidence="10">
    <location>
        <begin position="191"/>
        <end position="272"/>
    </location>
</feature>
<organism evidence="14 15">
    <name type="scientific">Malassezia brasiliensis</name>
    <dbReference type="NCBI Taxonomy" id="1821822"/>
    <lineage>
        <taxon>Eukaryota</taxon>
        <taxon>Fungi</taxon>
        <taxon>Dikarya</taxon>
        <taxon>Basidiomycota</taxon>
        <taxon>Ustilaginomycotina</taxon>
        <taxon>Malasseziomycetes</taxon>
        <taxon>Malasseziales</taxon>
        <taxon>Malasseziaceae</taxon>
        <taxon>Malassezia</taxon>
    </lineage>
</organism>
<dbReference type="InterPro" id="IPR004591">
    <property type="entry name" value="Rfa1"/>
</dbReference>
<evidence type="ECO:0000259" key="11">
    <source>
        <dbReference type="Pfam" id="PF04057"/>
    </source>
</evidence>
<dbReference type="Proteomes" id="UP001216638">
    <property type="component" value="Chromosome 4"/>
</dbReference>
<comment type="function">
    <text evidence="9">As part of the replication protein A (RPA/RP-A), a single-stranded DNA-binding heterotrimeric complex, may play an essential role in DNA replication, recombination and repair. Binds and stabilizes single-stranded DNA intermediates, preventing complementary DNA reannealing and recruiting different proteins involved in DNA metabolism.</text>
</comment>
<reference evidence="14" key="1">
    <citation type="submission" date="2023-03" db="EMBL/GenBank/DDBJ databases">
        <title>Mating type loci evolution in Malassezia.</title>
        <authorList>
            <person name="Coelho M.A."/>
        </authorList>
    </citation>
    <scope>NUCLEOTIDE SEQUENCE</scope>
    <source>
        <strain evidence="14">CBS 14135</strain>
    </source>
</reference>
<keyword evidence="4 9" id="KW-0479">Metal-binding</keyword>
<keyword evidence="6 9" id="KW-0862">Zinc</keyword>
<dbReference type="SUPFAM" id="SSF50249">
    <property type="entry name" value="Nucleic acid-binding proteins"/>
    <property type="match status" value="4"/>
</dbReference>
<evidence type="ECO:0000256" key="9">
    <source>
        <dbReference type="RuleBase" id="RU364130"/>
    </source>
</evidence>
<dbReference type="CDD" id="cd04477">
    <property type="entry name" value="RPA1N"/>
    <property type="match status" value="1"/>
</dbReference>
<dbReference type="CDD" id="cd04474">
    <property type="entry name" value="RPA1_DBD_A"/>
    <property type="match status" value="1"/>
</dbReference>
<dbReference type="FunFam" id="2.40.50.140:FF:000064">
    <property type="entry name" value="Replication protein A subunit"/>
    <property type="match status" value="1"/>
</dbReference>
<dbReference type="Pfam" id="PF04057">
    <property type="entry name" value="Rep-A_N"/>
    <property type="match status" value="1"/>
</dbReference>
<dbReference type="InterPro" id="IPR013955">
    <property type="entry name" value="Rep_factor-A_C"/>
</dbReference>
<dbReference type="InterPro" id="IPR047192">
    <property type="entry name" value="Euk_RPA1_DBD_C"/>
</dbReference>
<dbReference type="FunFam" id="2.40.50.140:FF:000041">
    <property type="entry name" value="Replication protein A subunit"/>
    <property type="match status" value="1"/>
</dbReference>
<dbReference type="Gene3D" id="2.40.50.140">
    <property type="entry name" value="Nucleic acid-binding proteins"/>
    <property type="match status" value="4"/>
</dbReference>
<protein>
    <recommendedName>
        <fullName evidence="9">Replication protein A subunit</fullName>
    </recommendedName>
</protein>
<evidence type="ECO:0000259" key="13">
    <source>
        <dbReference type="Pfam" id="PF16900"/>
    </source>
</evidence>
<evidence type="ECO:0000256" key="3">
    <source>
        <dbReference type="ARBA" id="ARBA00022705"/>
    </source>
</evidence>
<dbReference type="PANTHER" id="PTHR47165">
    <property type="entry name" value="OS03G0429900 PROTEIN"/>
    <property type="match status" value="1"/>
</dbReference>
<evidence type="ECO:0000256" key="8">
    <source>
        <dbReference type="ARBA" id="ARBA00023242"/>
    </source>
</evidence>
<dbReference type="InterPro" id="IPR007199">
    <property type="entry name" value="Rep_factor-A_N"/>
</dbReference>
<dbReference type="GO" id="GO:0007004">
    <property type="term" value="P:telomere maintenance via telomerase"/>
    <property type="evidence" value="ECO:0007669"/>
    <property type="project" value="UniProtKB-ARBA"/>
</dbReference>
<keyword evidence="15" id="KW-1185">Reference proteome</keyword>
<dbReference type="GO" id="GO:0006281">
    <property type="term" value="P:DNA repair"/>
    <property type="evidence" value="ECO:0007669"/>
    <property type="project" value="InterPro"/>
</dbReference>
<evidence type="ECO:0000256" key="6">
    <source>
        <dbReference type="ARBA" id="ARBA00022833"/>
    </source>
</evidence>
<feature type="domain" description="Replication factor-A protein 1 N-terminal" evidence="11">
    <location>
        <begin position="6"/>
        <end position="108"/>
    </location>
</feature>
<dbReference type="GO" id="GO:0003677">
    <property type="term" value="F:DNA binding"/>
    <property type="evidence" value="ECO:0007669"/>
    <property type="project" value="UniProtKB-KW"/>
</dbReference>
<evidence type="ECO:0000259" key="10">
    <source>
        <dbReference type="Pfam" id="PF01336"/>
    </source>
</evidence>
<comment type="subcellular location">
    <subcellularLocation>
        <location evidence="1 9">Nucleus</location>
    </subcellularLocation>
</comment>
<dbReference type="Pfam" id="PF08646">
    <property type="entry name" value="Rep_fac-A_C"/>
    <property type="match status" value="1"/>
</dbReference>
<dbReference type="FunFam" id="2.40.50.140:FF:000090">
    <property type="entry name" value="Replication protein A subunit"/>
    <property type="match status" value="1"/>
</dbReference>
<evidence type="ECO:0000313" key="14">
    <source>
        <dbReference type="EMBL" id="WFC96660.1"/>
    </source>
</evidence>
<dbReference type="Pfam" id="PF01336">
    <property type="entry name" value="tRNA_anti-codon"/>
    <property type="match status" value="1"/>
</dbReference>
<proteinExistence type="inferred from homology"/>
<sequence>MAVDELTSGVLAQMLDASSGSAVADPVCQVLSLKKLQTSNASANVSERYRVVLSDGVYYAQAMLATQLKPLVEDHTLDKNMVVRITQYTANTVQNRKILILLNLDVLSPALDHRIGNPQNIEAVQAAAQGGASAPAAAPAKPAAAAPAAPSVGAQALAKANPATGARGVAKASSGLPVYPIEALSPYQNKWTIKARVTLKSDIKHWSNARGEGKLFSVNLLDESGEIRATGFNDAVDRFYPLLQENKVYFISKAKVNIAKKQFSNLPNEYEIALESNSEIEECTETSDVPEVKYQFVPIDRLSTVEPNQTTDVVAILDSYSDVSEIVSKATQRPIKKRELTLIDSSGMSVRLTLWGQQAENFERTIAGEEKPVLAFKGVKVSDFGGRSLSMFSSSSMSLNPDIPESHGLRGWYDNGGHTAEIKSFTRTDAAPVGAGGALRPNERRTLEQVKDEALGTSSERPDYFNTRATILYIRPNNLYYPACPECNKKVMDEGDGWRCEKCDRSYPAPVRRYIFSANIADYSGQIWISGFNEIGQQLLGISADELDALRNESEAEFKAVLQRAVGRMLLFSCRAKQETFNVRASLTQDTNRVRYTATQAVPIDFSKAGHELAESIHHLLAH</sequence>
<keyword evidence="5 9" id="KW-0863">Zinc-finger</keyword>
<evidence type="ECO:0000259" key="12">
    <source>
        <dbReference type="Pfam" id="PF08646"/>
    </source>
</evidence>
<evidence type="ECO:0000256" key="5">
    <source>
        <dbReference type="ARBA" id="ARBA00022771"/>
    </source>
</evidence>
<dbReference type="GO" id="GO:0008270">
    <property type="term" value="F:zinc ion binding"/>
    <property type="evidence" value="ECO:0007669"/>
    <property type="project" value="UniProtKB-KW"/>
</dbReference>
<keyword evidence="8 9" id="KW-0539">Nucleus</keyword>
<dbReference type="InterPro" id="IPR012340">
    <property type="entry name" value="NA-bd_OB-fold"/>
</dbReference>
<evidence type="ECO:0000313" key="15">
    <source>
        <dbReference type="Proteomes" id="UP001216638"/>
    </source>
</evidence>
<name>A0AAF0IR01_9BASI</name>
<dbReference type="GO" id="GO:0006260">
    <property type="term" value="P:DNA replication"/>
    <property type="evidence" value="ECO:0007669"/>
    <property type="project" value="UniProtKB-KW"/>
</dbReference>
<dbReference type="EMBL" id="CP119954">
    <property type="protein sequence ID" value="WFC96660.1"/>
    <property type="molecule type" value="Genomic_DNA"/>
</dbReference>
<accession>A0AAF0IR01</accession>
<evidence type="ECO:0000256" key="2">
    <source>
        <dbReference type="ARBA" id="ARBA00005690"/>
    </source>
</evidence>
<keyword evidence="3 9" id="KW-0235">DNA replication</keyword>
<gene>
    <name evidence="14" type="primary">RFA1</name>
    <name evidence="14" type="ORF">MBRA1_003323</name>
</gene>
<feature type="domain" description="Replication factor A C-terminal" evidence="12">
    <location>
        <begin position="464"/>
        <end position="612"/>
    </location>
</feature>
<dbReference type="CDD" id="cd04475">
    <property type="entry name" value="RPA1_DBD_B"/>
    <property type="match status" value="1"/>
</dbReference>
<dbReference type="GO" id="GO:0005662">
    <property type="term" value="C:DNA replication factor A complex"/>
    <property type="evidence" value="ECO:0007669"/>
    <property type="project" value="UniProtKB-ARBA"/>
</dbReference>
<dbReference type="FunFam" id="2.40.50.140:FF:000117">
    <property type="entry name" value="Replication protein A subunit"/>
    <property type="match status" value="1"/>
</dbReference>
<dbReference type="InterPro" id="IPR004365">
    <property type="entry name" value="NA-bd_OB_tRNA"/>
</dbReference>
<dbReference type="GO" id="GO:0000781">
    <property type="term" value="C:chromosome, telomeric region"/>
    <property type="evidence" value="ECO:0007669"/>
    <property type="project" value="UniProtKB-ARBA"/>
</dbReference>
<feature type="domain" description="Replication protein A OB" evidence="13">
    <location>
        <begin position="299"/>
        <end position="400"/>
    </location>
</feature>
<dbReference type="InterPro" id="IPR031657">
    <property type="entry name" value="REPA_OB_2"/>
</dbReference>
<keyword evidence="7 9" id="KW-0238">DNA-binding</keyword>
<dbReference type="NCBIfam" id="TIGR00617">
    <property type="entry name" value="rpa1"/>
    <property type="match status" value="1"/>
</dbReference>
<dbReference type="CDD" id="cd04476">
    <property type="entry name" value="RPA1_DBD_C"/>
    <property type="match status" value="1"/>
</dbReference>
<dbReference type="AlphaFoldDB" id="A0AAF0IR01"/>
<evidence type="ECO:0000256" key="4">
    <source>
        <dbReference type="ARBA" id="ARBA00022723"/>
    </source>
</evidence>
<comment type="subunit">
    <text evidence="9">Component of the heterotrimeric canonical replication protein A complex (RPA).</text>
</comment>
<evidence type="ECO:0000256" key="7">
    <source>
        <dbReference type="ARBA" id="ARBA00023125"/>
    </source>
</evidence>
<comment type="similarity">
    <text evidence="2 9">Belongs to the replication factor A protein 1 family.</text>
</comment>
<dbReference type="PANTHER" id="PTHR47165:SF4">
    <property type="entry name" value="OS03G0429900 PROTEIN"/>
    <property type="match status" value="1"/>
</dbReference>
<evidence type="ECO:0000256" key="1">
    <source>
        <dbReference type="ARBA" id="ARBA00004123"/>
    </source>
</evidence>
<dbReference type="Pfam" id="PF16900">
    <property type="entry name" value="REPA_OB_2"/>
    <property type="match status" value="1"/>
</dbReference>
<dbReference type="GO" id="GO:0006310">
    <property type="term" value="P:DNA recombination"/>
    <property type="evidence" value="ECO:0007669"/>
    <property type="project" value="InterPro"/>
</dbReference>